<dbReference type="Pfam" id="PF01223">
    <property type="entry name" value="Endonuclease_NS"/>
    <property type="match status" value="1"/>
</dbReference>
<dbReference type="SMART" id="SM00477">
    <property type="entry name" value="NUC"/>
    <property type="match status" value="1"/>
</dbReference>
<feature type="active site" description="Proton acceptor" evidence="8">
    <location>
        <position position="205"/>
    </location>
</feature>
<dbReference type="InterPro" id="IPR040255">
    <property type="entry name" value="Non-specific_endonuclease"/>
</dbReference>
<evidence type="ECO:0000256" key="10">
    <source>
        <dbReference type="RuleBase" id="RU366055"/>
    </source>
</evidence>
<dbReference type="GO" id="GO:0006309">
    <property type="term" value="P:apoptotic DNA fragmentation"/>
    <property type="evidence" value="ECO:0007669"/>
    <property type="project" value="TreeGrafter"/>
</dbReference>
<gene>
    <name evidence="14" type="primary">NUCG</name>
</gene>
<dbReference type="PROSITE" id="PS01070">
    <property type="entry name" value="NUCLEASE_NON_SPEC"/>
    <property type="match status" value="1"/>
</dbReference>
<dbReference type="InterPro" id="IPR044925">
    <property type="entry name" value="His-Me_finger_sf"/>
</dbReference>
<keyword evidence="3 10" id="KW-0540">Nuclease</keyword>
<comment type="similarity">
    <text evidence="2 10">Belongs to the DNA/RNA non-specific endonuclease family.</text>
</comment>
<dbReference type="Gene3D" id="3.40.570.10">
    <property type="entry name" value="Extracellular Endonuclease, subunit A"/>
    <property type="match status" value="1"/>
</dbReference>
<dbReference type="GO" id="GO:0004521">
    <property type="term" value="F:RNA endonuclease activity"/>
    <property type="evidence" value="ECO:0007669"/>
    <property type="project" value="TreeGrafter"/>
</dbReference>
<protein>
    <recommendedName>
        <fullName evidence="10">Endonuclease</fullName>
        <ecNumber evidence="10">3.1.30.-</ecNumber>
    </recommendedName>
</protein>
<reference evidence="14" key="1">
    <citation type="journal article" date="2014" name="BMC Genomics">
        <title>Characterizing the developmental transcriptome of the oriental fruit fly, Bactrocera dorsalis (Diptera: Tephritidae) through comparative genomic analysis with Drosophila melanogaster utilizing modENCODE datasets.</title>
        <authorList>
            <person name="Geib S.M."/>
            <person name="Calla B."/>
            <person name="Hall B."/>
            <person name="Hou S."/>
            <person name="Manoukis N.C."/>
        </authorList>
    </citation>
    <scope>NUCLEOTIDE SEQUENCE</scope>
    <source>
        <strain evidence="14">Punador</strain>
    </source>
</reference>
<dbReference type="GO" id="GO:0005743">
    <property type="term" value="C:mitochondrial inner membrane"/>
    <property type="evidence" value="ECO:0007669"/>
    <property type="project" value="TreeGrafter"/>
</dbReference>
<evidence type="ECO:0000259" key="12">
    <source>
        <dbReference type="SMART" id="SM00477"/>
    </source>
</evidence>
<feature type="binding site" evidence="9">
    <location>
        <position position="237"/>
    </location>
    <ligand>
        <name>Mg(2+)</name>
        <dbReference type="ChEBI" id="CHEBI:18420"/>
        <note>catalytic</note>
    </ligand>
</feature>
<organism evidence="14">
    <name type="scientific">Bactrocera dorsalis</name>
    <name type="common">Oriental fruit fly</name>
    <name type="synonym">Dacus dorsalis</name>
    <dbReference type="NCBI Taxonomy" id="27457"/>
    <lineage>
        <taxon>Eukaryota</taxon>
        <taxon>Metazoa</taxon>
        <taxon>Ecdysozoa</taxon>
        <taxon>Arthropoda</taxon>
        <taxon>Hexapoda</taxon>
        <taxon>Insecta</taxon>
        <taxon>Pterygota</taxon>
        <taxon>Neoptera</taxon>
        <taxon>Endopterygota</taxon>
        <taxon>Diptera</taxon>
        <taxon>Brachycera</taxon>
        <taxon>Muscomorpha</taxon>
        <taxon>Tephritoidea</taxon>
        <taxon>Tephritidae</taxon>
        <taxon>Bactrocera</taxon>
        <taxon>Bactrocera</taxon>
    </lineage>
</organism>
<feature type="domain" description="DNA/RNA non-specific endonuclease/pyrophosphatase/phosphodiesterase" evidence="13">
    <location>
        <begin position="138"/>
        <end position="364"/>
    </location>
</feature>
<dbReference type="EC" id="3.1.30.-" evidence="10"/>
<evidence type="ECO:0000256" key="6">
    <source>
        <dbReference type="ARBA" id="ARBA00022801"/>
    </source>
</evidence>
<keyword evidence="5 10" id="KW-0255">Endonuclease</keyword>
<name>A0A034WC94_BACDO</name>
<dbReference type="EMBL" id="GAKP01006648">
    <property type="protein sequence ID" value="JAC52304.1"/>
    <property type="molecule type" value="Transcribed_RNA"/>
</dbReference>
<dbReference type="AlphaFoldDB" id="A0A034WC94"/>
<comment type="cofactor">
    <cofactor evidence="1 10">
        <name>Mg(2+)</name>
        <dbReference type="ChEBI" id="CHEBI:18420"/>
    </cofactor>
</comment>
<evidence type="ECO:0000256" key="11">
    <source>
        <dbReference type="SAM" id="Phobius"/>
    </source>
</evidence>
<evidence type="ECO:0000256" key="8">
    <source>
        <dbReference type="PIRSR" id="PIRSR640255-1"/>
    </source>
</evidence>
<dbReference type="PANTHER" id="PTHR13966:SF5">
    <property type="entry name" value="ENDONUCLEASE G, MITOCHONDRIAL"/>
    <property type="match status" value="1"/>
</dbReference>
<keyword evidence="7" id="KW-0460">Magnesium</keyword>
<dbReference type="SMART" id="SM00892">
    <property type="entry name" value="Endonuclease_NS"/>
    <property type="match status" value="1"/>
</dbReference>
<accession>A0A034WC94</accession>
<dbReference type="PANTHER" id="PTHR13966">
    <property type="entry name" value="ENDONUCLEASE RELATED"/>
    <property type="match status" value="1"/>
</dbReference>
<dbReference type="GO" id="GO:0046872">
    <property type="term" value="F:metal ion binding"/>
    <property type="evidence" value="ECO:0007669"/>
    <property type="project" value="UniProtKB-KW"/>
</dbReference>
<dbReference type="GO" id="GO:0003676">
    <property type="term" value="F:nucleic acid binding"/>
    <property type="evidence" value="ECO:0007669"/>
    <property type="project" value="InterPro"/>
</dbReference>
<proteinExistence type="inferred from homology"/>
<dbReference type="InterPro" id="IPR001604">
    <property type="entry name" value="Endo_G_ENPP1-like_dom"/>
</dbReference>
<keyword evidence="11" id="KW-0812">Transmembrane</keyword>
<evidence type="ECO:0000259" key="13">
    <source>
        <dbReference type="SMART" id="SM00892"/>
    </source>
</evidence>
<sequence>PGCPKIKNKLCSKIRKNYNTFGQLSQKTIKKIYFHHIYTHINVKKNNGSMPFFGVGLTLLVLTGSSFFVLGAYYQHHDFWHKLQQLIQEDPYAFYIREKLYDALPLLNLNCREQSVGNGSRMSEIMKYGFPGLDDIRVYSDFVLSYDRRNRVAHWVYEHLRAPCVQSNGGGASRHEANYQPDMSVPSNFRADVTDYKNSGFDRGHLAAAGNHKCHQTHCNETFYLTNIAPQVGKGFNRDAWNNLEIYVRELTERYGSVYVCTGPLYKPKRQMAGFTEVENSRRTNGKWCVEYEVIGENTVAVPTHFFKVITVESKLPGGQPYMEAYIMPNAPISTNTNIRNFLADIREIEHIAGLQFFNGLRRSFFFDTNYTTTPELYRNFQ</sequence>
<feature type="transmembrane region" description="Helical" evidence="11">
    <location>
        <begin position="52"/>
        <end position="74"/>
    </location>
</feature>
<keyword evidence="4 9" id="KW-0479">Metal-binding</keyword>
<dbReference type="InterPro" id="IPR044929">
    <property type="entry name" value="DNA/RNA_non-sp_Endonuclease_sf"/>
</dbReference>
<evidence type="ECO:0000256" key="2">
    <source>
        <dbReference type="ARBA" id="ARBA00010052"/>
    </source>
</evidence>
<evidence type="ECO:0000256" key="9">
    <source>
        <dbReference type="PIRSR" id="PIRSR640255-2"/>
    </source>
</evidence>
<dbReference type="InterPro" id="IPR018524">
    <property type="entry name" value="DNA/RNA_endonuclease_AS"/>
</dbReference>
<evidence type="ECO:0000256" key="1">
    <source>
        <dbReference type="ARBA" id="ARBA00001946"/>
    </source>
</evidence>
<feature type="non-terminal residue" evidence="14">
    <location>
        <position position="1"/>
    </location>
</feature>
<dbReference type="OrthoDB" id="5418055at2759"/>
<keyword evidence="11" id="KW-1133">Transmembrane helix</keyword>
<evidence type="ECO:0000256" key="3">
    <source>
        <dbReference type="ARBA" id="ARBA00022722"/>
    </source>
</evidence>
<feature type="domain" description="ENPP1-3/EXOG-like endonuclease/phosphodiesterase" evidence="12">
    <location>
        <begin position="139"/>
        <end position="364"/>
    </location>
</feature>
<dbReference type="CDD" id="cd00091">
    <property type="entry name" value="NUC"/>
    <property type="match status" value="1"/>
</dbReference>
<keyword evidence="11" id="KW-0472">Membrane</keyword>
<evidence type="ECO:0000256" key="7">
    <source>
        <dbReference type="ARBA" id="ARBA00022842"/>
    </source>
</evidence>
<dbReference type="GO" id="GO:0000014">
    <property type="term" value="F:single-stranded DNA endodeoxyribonuclease activity"/>
    <property type="evidence" value="ECO:0007669"/>
    <property type="project" value="TreeGrafter"/>
</dbReference>
<dbReference type="SUPFAM" id="SSF54060">
    <property type="entry name" value="His-Me finger endonucleases"/>
    <property type="match status" value="1"/>
</dbReference>
<evidence type="ECO:0000313" key="14">
    <source>
        <dbReference type="EMBL" id="JAC52304.1"/>
    </source>
</evidence>
<evidence type="ECO:0000256" key="5">
    <source>
        <dbReference type="ARBA" id="ARBA00022759"/>
    </source>
</evidence>
<keyword evidence="6 10" id="KW-0378">Hydrolase</keyword>
<dbReference type="InterPro" id="IPR020821">
    <property type="entry name" value="ENPP1-3/EXOG-like_nuc-like"/>
</dbReference>
<evidence type="ECO:0000256" key="4">
    <source>
        <dbReference type="ARBA" id="ARBA00022723"/>
    </source>
</evidence>
<dbReference type="GO" id="GO:0005634">
    <property type="term" value="C:nucleus"/>
    <property type="evidence" value="ECO:0007669"/>
    <property type="project" value="TreeGrafter"/>
</dbReference>